<dbReference type="GeneID" id="92071665"/>
<dbReference type="Proteomes" id="UP001391051">
    <property type="component" value="Unassembled WGS sequence"/>
</dbReference>
<gene>
    <name evidence="1" type="ORF">PG986_002381</name>
</gene>
<proteinExistence type="predicted"/>
<dbReference type="EMBL" id="JAQQWE010000001">
    <property type="protein sequence ID" value="KAK7968104.1"/>
    <property type="molecule type" value="Genomic_DNA"/>
</dbReference>
<dbReference type="RefSeq" id="XP_066707496.1">
    <property type="nucleotide sequence ID" value="XM_066838603.1"/>
</dbReference>
<keyword evidence="2" id="KW-1185">Reference proteome</keyword>
<accession>A0ABR1QZQ5</accession>
<reference evidence="1 2" key="1">
    <citation type="submission" date="2023-01" db="EMBL/GenBank/DDBJ databases">
        <title>Analysis of 21 Apiospora genomes using comparative genomics revels a genus with tremendous synthesis potential of carbohydrate active enzymes and secondary metabolites.</title>
        <authorList>
            <person name="Sorensen T."/>
        </authorList>
    </citation>
    <scope>NUCLEOTIDE SEQUENCE [LARGE SCALE GENOMIC DNA]</scope>
    <source>
        <strain evidence="1 2">CBS 24483</strain>
    </source>
</reference>
<organism evidence="1 2">
    <name type="scientific">Apiospora aurea</name>
    <dbReference type="NCBI Taxonomy" id="335848"/>
    <lineage>
        <taxon>Eukaryota</taxon>
        <taxon>Fungi</taxon>
        <taxon>Dikarya</taxon>
        <taxon>Ascomycota</taxon>
        <taxon>Pezizomycotina</taxon>
        <taxon>Sordariomycetes</taxon>
        <taxon>Xylariomycetidae</taxon>
        <taxon>Amphisphaeriales</taxon>
        <taxon>Apiosporaceae</taxon>
        <taxon>Apiospora</taxon>
    </lineage>
</organism>
<comment type="caution">
    <text evidence="1">The sequence shown here is derived from an EMBL/GenBank/DDBJ whole genome shotgun (WGS) entry which is preliminary data.</text>
</comment>
<protein>
    <submittedName>
        <fullName evidence="1">Uncharacterized protein</fullName>
    </submittedName>
</protein>
<evidence type="ECO:0000313" key="1">
    <source>
        <dbReference type="EMBL" id="KAK7968104.1"/>
    </source>
</evidence>
<sequence length="204" mass="22967">MGQTTDCLEQRQLVTIYYKLPTLGFPEVHLAFMWCAEHVELPFAHATLFCSPQYVKVAPICNLPTPEEYQAFCTSHSIPFPQEDVKVVLFKMFIQPDGIDFHARDNVASELRRRFGLSAEWAFKEARGSLAFLREETKIEIVLSGVNVTSSKAATSSLTAGLASFRIPWNLSQSKPRRRTRSFEATCCHPAKQDSLVTISHDAV</sequence>
<evidence type="ECO:0000313" key="2">
    <source>
        <dbReference type="Proteomes" id="UP001391051"/>
    </source>
</evidence>
<name>A0ABR1QZQ5_9PEZI</name>